<dbReference type="InterPro" id="IPR037185">
    <property type="entry name" value="EmrE-like"/>
</dbReference>
<protein>
    <submittedName>
        <fullName evidence="9">EamA family transporter</fullName>
    </submittedName>
</protein>
<comment type="caution">
    <text evidence="9">The sequence shown here is derived from an EMBL/GenBank/DDBJ whole genome shotgun (WGS) entry which is preliminary data.</text>
</comment>
<feature type="transmembrane region" description="Helical" evidence="7">
    <location>
        <begin position="98"/>
        <end position="119"/>
    </location>
</feature>
<accession>A0ABW9XGF4</accession>
<feature type="transmembrane region" description="Helical" evidence="7">
    <location>
        <begin position="72"/>
        <end position="92"/>
    </location>
</feature>
<evidence type="ECO:0000256" key="3">
    <source>
        <dbReference type="ARBA" id="ARBA00022692"/>
    </source>
</evidence>
<comment type="subcellular location">
    <subcellularLocation>
        <location evidence="1">Membrane</location>
        <topology evidence="1">Multi-pass membrane protein</topology>
    </subcellularLocation>
</comment>
<dbReference type="Pfam" id="PF00892">
    <property type="entry name" value="EamA"/>
    <property type="match status" value="2"/>
</dbReference>
<keyword evidence="4 7" id="KW-1133">Transmembrane helix</keyword>
<evidence type="ECO:0000256" key="1">
    <source>
        <dbReference type="ARBA" id="ARBA00004141"/>
    </source>
</evidence>
<dbReference type="InterPro" id="IPR000620">
    <property type="entry name" value="EamA_dom"/>
</dbReference>
<feature type="transmembrane region" description="Helical" evidence="7">
    <location>
        <begin position="195"/>
        <end position="214"/>
    </location>
</feature>
<dbReference type="PROSITE" id="PS51257">
    <property type="entry name" value="PROKAR_LIPOPROTEIN"/>
    <property type="match status" value="1"/>
</dbReference>
<dbReference type="RefSeq" id="WP_161719734.1">
    <property type="nucleotide sequence ID" value="NZ_JAAAPO010000005.1"/>
</dbReference>
<evidence type="ECO:0000256" key="6">
    <source>
        <dbReference type="SAM" id="MobiDB-lite"/>
    </source>
</evidence>
<keyword evidence="10" id="KW-1185">Reference proteome</keyword>
<feature type="transmembrane region" description="Helical" evidence="7">
    <location>
        <begin position="126"/>
        <end position="145"/>
    </location>
</feature>
<gene>
    <name evidence="9" type="ORF">GTZ99_13535</name>
</gene>
<dbReference type="SUPFAM" id="SSF103481">
    <property type="entry name" value="Multidrug resistance efflux transporter EmrE"/>
    <property type="match status" value="2"/>
</dbReference>
<comment type="similarity">
    <text evidence="2">Belongs to the drug/metabolite transporter (DMT) superfamily. 10 TMS drug/metabolite exporter (DME) (TC 2.A.7.3) family.</text>
</comment>
<feature type="transmembrane region" description="Helical" evidence="7">
    <location>
        <begin position="41"/>
        <end position="60"/>
    </location>
</feature>
<keyword evidence="5 7" id="KW-0472">Membrane</keyword>
<feature type="transmembrane region" description="Helical" evidence="7">
    <location>
        <begin position="157"/>
        <end position="175"/>
    </location>
</feature>
<dbReference type="Gene3D" id="1.10.3730.20">
    <property type="match status" value="1"/>
</dbReference>
<dbReference type="PANTHER" id="PTHR22911">
    <property type="entry name" value="ACYL-MALONYL CONDENSING ENZYME-RELATED"/>
    <property type="match status" value="1"/>
</dbReference>
<feature type="transmembrane region" description="Helical" evidence="7">
    <location>
        <begin position="220"/>
        <end position="243"/>
    </location>
</feature>
<reference evidence="10" key="1">
    <citation type="submission" date="2020-01" db="EMBL/GenBank/DDBJ databases">
        <title>Sphingomonas sp. strain CSW-10.</title>
        <authorList>
            <person name="Chen W.-M."/>
        </authorList>
    </citation>
    <scope>NUCLEOTIDE SEQUENCE [LARGE SCALE GENOMIC DNA]</scope>
    <source>
        <strain evidence="10">FSY-8</strain>
    </source>
</reference>
<organism evidence="9 10">
    <name type="scientific">Novosphingobium ovatum</name>
    <dbReference type="NCBI Taxonomy" id="1908523"/>
    <lineage>
        <taxon>Bacteria</taxon>
        <taxon>Pseudomonadati</taxon>
        <taxon>Pseudomonadota</taxon>
        <taxon>Alphaproteobacteria</taxon>
        <taxon>Sphingomonadales</taxon>
        <taxon>Sphingomonadaceae</taxon>
        <taxon>Novosphingobium</taxon>
    </lineage>
</organism>
<feature type="domain" description="EamA" evidence="8">
    <location>
        <begin position="162"/>
        <end position="289"/>
    </location>
</feature>
<feature type="transmembrane region" description="Helical" evidence="7">
    <location>
        <begin position="275"/>
        <end position="292"/>
    </location>
</feature>
<feature type="transmembrane region" description="Helical" evidence="7">
    <location>
        <begin position="250"/>
        <end position="269"/>
    </location>
</feature>
<keyword evidence="3 7" id="KW-0812">Transmembrane</keyword>
<name>A0ABW9XGF4_9SPHN</name>
<evidence type="ECO:0000313" key="9">
    <source>
        <dbReference type="EMBL" id="NBC37571.1"/>
    </source>
</evidence>
<feature type="region of interest" description="Disordered" evidence="6">
    <location>
        <begin position="298"/>
        <end position="319"/>
    </location>
</feature>
<sequence>MVRHHPLLPMAAAACGIATFSVMDAAMKAAAIDSGVFATLMWRGFVGAAMASLLWAPQVWRQGWPPRGRIGLHLARSVVSTGMAFLFFWGLVRTPMAVAMALSFFAPLIALYLAAAFLGESVTRRALLASLIGLAGVVVIALGRLHEPVAAGAGLSAWDSAMGIAAIFGSAMLYAGNLVMQRHQAQVASPAEITFFQGAFIGLLLSPGALWLPAWPSAQAWPLVVAGAGLGTVSLLLLSWGWARAPAHRLLPVEYTGFLWAAAAGWLWFAEPVSGATLAGVGLILIGVWHGAGGRDHAGVDLGDGPPPTLAPETEATAR</sequence>
<proteinExistence type="inferred from homology"/>
<dbReference type="EMBL" id="JAAAPO010000005">
    <property type="protein sequence ID" value="NBC37571.1"/>
    <property type="molecule type" value="Genomic_DNA"/>
</dbReference>
<evidence type="ECO:0000313" key="10">
    <source>
        <dbReference type="Proteomes" id="UP000753724"/>
    </source>
</evidence>
<dbReference type="PANTHER" id="PTHR22911:SF6">
    <property type="entry name" value="SOLUTE CARRIER FAMILY 35 MEMBER G1"/>
    <property type="match status" value="1"/>
</dbReference>
<evidence type="ECO:0000256" key="2">
    <source>
        <dbReference type="ARBA" id="ARBA00009853"/>
    </source>
</evidence>
<feature type="domain" description="EamA" evidence="8">
    <location>
        <begin position="12"/>
        <end position="141"/>
    </location>
</feature>
<evidence type="ECO:0000256" key="7">
    <source>
        <dbReference type="SAM" id="Phobius"/>
    </source>
</evidence>
<evidence type="ECO:0000259" key="8">
    <source>
        <dbReference type="Pfam" id="PF00892"/>
    </source>
</evidence>
<dbReference type="Proteomes" id="UP000753724">
    <property type="component" value="Unassembled WGS sequence"/>
</dbReference>
<evidence type="ECO:0000256" key="4">
    <source>
        <dbReference type="ARBA" id="ARBA00022989"/>
    </source>
</evidence>
<evidence type="ECO:0000256" key="5">
    <source>
        <dbReference type="ARBA" id="ARBA00023136"/>
    </source>
</evidence>